<reference evidence="2" key="1">
    <citation type="submission" date="2018-01" db="EMBL/GenBank/DDBJ databases">
        <authorList>
            <person name="Yu X.-D."/>
        </authorList>
    </citation>
    <scope>NUCLEOTIDE SEQUENCE</scope>
    <source>
        <strain evidence="2">ZX-21</strain>
    </source>
</reference>
<evidence type="ECO:0000256" key="1">
    <source>
        <dbReference type="SAM" id="MobiDB-lite"/>
    </source>
</evidence>
<comment type="caution">
    <text evidence="2">The sequence shown here is derived from an EMBL/GenBank/DDBJ whole genome shotgun (WGS) entry which is preliminary data.</text>
</comment>
<dbReference type="PANTHER" id="PTHR36508:SF1">
    <property type="entry name" value="PROTEIN SLYX"/>
    <property type="match status" value="1"/>
</dbReference>
<dbReference type="OrthoDB" id="8606883at2"/>
<protein>
    <submittedName>
        <fullName evidence="2">SlyX protein</fullName>
    </submittedName>
</protein>
<dbReference type="PANTHER" id="PTHR36508">
    <property type="entry name" value="PROTEIN SLYX"/>
    <property type="match status" value="1"/>
</dbReference>
<dbReference type="InterPro" id="IPR007236">
    <property type="entry name" value="SlyX"/>
</dbReference>
<proteinExistence type="predicted"/>
<evidence type="ECO:0000313" key="3">
    <source>
        <dbReference type="Proteomes" id="UP000237222"/>
    </source>
</evidence>
<dbReference type="Gene3D" id="1.20.5.300">
    <property type="match status" value="1"/>
</dbReference>
<dbReference type="Pfam" id="PF04102">
    <property type="entry name" value="SlyX"/>
    <property type="match status" value="1"/>
</dbReference>
<gene>
    <name evidence="2" type="ORF">C0068_05590</name>
</gene>
<evidence type="ECO:0000313" key="2">
    <source>
        <dbReference type="EMBL" id="POP53744.1"/>
    </source>
</evidence>
<feature type="region of interest" description="Disordered" evidence="1">
    <location>
        <begin position="51"/>
        <end position="72"/>
    </location>
</feature>
<organism evidence="2 3">
    <name type="scientific">Zhongshania marina</name>
    <dbReference type="NCBI Taxonomy" id="2304603"/>
    <lineage>
        <taxon>Bacteria</taxon>
        <taxon>Pseudomonadati</taxon>
        <taxon>Pseudomonadota</taxon>
        <taxon>Gammaproteobacteria</taxon>
        <taxon>Cellvibrionales</taxon>
        <taxon>Spongiibacteraceae</taxon>
        <taxon>Zhongshania</taxon>
    </lineage>
</organism>
<dbReference type="AlphaFoldDB" id="A0A2S4HIB7"/>
<accession>A0A2S4HIB7</accession>
<name>A0A2S4HIB7_9GAMM</name>
<dbReference type="Proteomes" id="UP000237222">
    <property type="component" value="Unassembled WGS sequence"/>
</dbReference>
<sequence>MAIDVSSQLVEVQTQLAFQEDMLNALNERVVAQDLEIRNLRRTLELLHEQMKQKNASAEDGQVHEMERPPHY</sequence>
<dbReference type="RefSeq" id="WP_103683504.1">
    <property type="nucleotide sequence ID" value="NZ_PQGG01000012.1"/>
</dbReference>
<feature type="compositionally biased region" description="Basic and acidic residues" evidence="1">
    <location>
        <begin position="61"/>
        <end position="72"/>
    </location>
</feature>
<dbReference type="EMBL" id="PQGG01000012">
    <property type="protein sequence ID" value="POP53744.1"/>
    <property type="molecule type" value="Genomic_DNA"/>
</dbReference>